<accession>A0AAD3CNX4</accession>
<dbReference type="InterPro" id="IPR014718">
    <property type="entry name" value="GH-type_carb-bd"/>
</dbReference>
<feature type="active site" evidence="6">
    <location>
        <position position="273"/>
    </location>
</feature>
<dbReference type="GO" id="GO:0047938">
    <property type="term" value="F:glucose-6-phosphate 1-epimerase activity"/>
    <property type="evidence" value="ECO:0007669"/>
    <property type="project" value="UniProtKB-UniRule"/>
</dbReference>
<protein>
    <recommendedName>
        <fullName evidence="3 5">glucose-6-phosphate 1-epimerase</fullName>
        <ecNumber evidence="3 5">5.1.3.15</ecNumber>
    </recommendedName>
</protein>
<dbReference type="AlphaFoldDB" id="A0AAD3CNX4"/>
<feature type="active site" evidence="6">
    <location>
        <position position="154"/>
    </location>
</feature>
<name>A0AAD3CNX4_9STRA</name>
<keyword evidence="4 5" id="KW-0413">Isomerase</keyword>
<evidence type="ECO:0000256" key="1">
    <source>
        <dbReference type="ARBA" id="ARBA00001096"/>
    </source>
</evidence>
<dbReference type="Gene3D" id="2.70.98.10">
    <property type="match status" value="1"/>
</dbReference>
<sequence>MSDILIQEADNGPSDFVLLKSSDGTTSAKVYLFGAHVFSFQVDGQEKLWMSSLSTMDGSGAIRGGIPIAFPQFADEGPLNMLHGFARESHWKVAEGSHSHVKLELRNNEKTMSLWPHTFILSYEVRLRTRGISLALEVMNTDETKDMTFSGCLHTYFKFDNALDISLHGFRNTAFVDKADNRKEKIQDGPIEVKAEADRSAKDASIAHGFVDRIHYYSPSNYIFKKGDKVLYNIEQSESWTDTTVYNPYLGDKQGPSFPDFDDDGYKYTICCEPTLSGKHAVTLKPKETWLGTQTITVP</sequence>
<comment type="similarity">
    <text evidence="2 5">Belongs to the glucose-6-phosphate 1-epimerase family.</text>
</comment>
<evidence type="ECO:0000256" key="5">
    <source>
        <dbReference type="PIRNR" id="PIRNR016020"/>
    </source>
</evidence>
<proteinExistence type="inferred from homology"/>
<evidence type="ECO:0000256" key="2">
    <source>
        <dbReference type="ARBA" id="ARBA00005866"/>
    </source>
</evidence>
<keyword evidence="8" id="KW-1185">Reference proteome</keyword>
<evidence type="ECO:0000313" key="8">
    <source>
        <dbReference type="Proteomes" id="UP001054902"/>
    </source>
</evidence>
<dbReference type="SUPFAM" id="SSF74650">
    <property type="entry name" value="Galactose mutarotase-like"/>
    <property type="match status" value="1"/>
</dbReference>
<evidence type="ECO:0000256" key="4">
    <source>
        <dbReference type="ARBA" id="ARBA00023235"/>
    </source>
</evidence>
<dbReference type="PANTHER" id="PTHR11122:SF13">
    <property type="entry name" value="GLUCOSE-6-PHOSPHATE 1-EPIMERASE"/>
    <property type="match status" value="1"/>
</dbReference>
<dbReference type="InterPro" id="IPR008183">
    <property type="entry name" value="Aldose_1/G6P_1-epimerase"/>
</dbReference>
<dbReference type="InterPro" id="IPR025532">
    <property type="entry name" value="G6P_1-epimerase"/>
</dbReference>
<comment type="caution">
    <text evidence="7">The sequence shown here is derived from an EMBL/GenBank/DDBJ whole genome shotgun (WGS) entry which is preliminary data.</text>
</comment>
<gene>
    <name evidence="7" type="ORF">CTEN210_05924</name>
</gene>
<dbReference type="GO" id="GO:0005737">
    <property type="term" value="C:cytoplasm"/>
    <property type="evidence" value="ECO:0007669"/>
    <property type="project" value="TreeGrafter"/>
</dbReference>
<evidence type="ECO:0000313" key="7">
    <source>
        <dbReference type="EMBL" id="GFH49448.1"/>
    </source>
</evidence>
<dbReference type="Proteomes" id="UP001054902">
    <property type="component" value="Unassembled WGS sequence"/>
</dbReference>
<comment type="catalytic activity">
    <reaction evidence="1">
        <text>alpha-D-glucose 6-phosphate = beta-D-glucose 6-phosphate</text>
        <dbReference type="Rhea" id="RHEA:16249"/>
        <dbReference type="ChEBI" id="CHEBI:58225"/>
        <dbReference type="ChEBI" id="CHEBI:58247"/>
        <dbReference type="EC" id="5.1.3.15"/>
    </reaction>
</comment>
<dbReference type="InterPro" id="IPR011013">
    <property type="entry name" value="Gal_mutarotase_sf_dom"/>
</dbReference>
<dbReference type="EMBL" id="BLLK01000038">
    <property type="protein sequence ID" value="GFH49448.1"/>
    <property type="molecule type" value="Genomic_DNA"/>
</dbReference>
<dbReference type="GO" id="GO:0030246">
    <property type="term" value="F:carbohydrate binding"/>
    <property type="evidence" value="ECO:0007669"/>
    <property type="project" value="UniProtKB-UniRule"/>
</dbReference>
<dbReference type="GO" id="GO:0005975">
    <property type="term" value="P:carbohydrate metabolic process"/>
    <property type="evidence" value="ECO:0007669"/>
    <property type="project" value="InterPro"/>
</dbReference>
<dbReference type="PANTHER" id="PTHR11122">
    <property type="entry name" value="APOSPORY-ASSOCIATED PROTEIN C-RELATED"/>
    <property type="match status" value="1"/>
</dbReference>
<dbReference type="PIRSF" id="PIRSF016020">
    <property type="entry name" value="PHexose_mutarotase"/>
    <property type="match status" value="1"/>
</dbReference>
<dbReference type="Pfam" id="PF01263">
    <property type="entry name" value="Aldose_epim"/>
    <property type="match status" value="1"/>
</dbReference>
<evidence type="ECO:0000256" key="3">
    <source>
        <dbReference type="ARBA" id="ARBA00012083"/>
    </source>
</evidence>
<dbReference type="EC" id="5.1.3.15" evidence="3 5"/>
<organism evidence="7 8">
    <name type="scientific">Chaetoceros tenuissimus</name>
    <dbReference type="NCBI Taxonomy" id="426638"/>
    <lineage>
        <taxon>Eukaryota</taxon>
        <taxon>Sar</taxon>
        <taxon>Stramenopiles</taxon>
        <taxon>Ochrophyta</taxon>
        <taxon>Bacillariophyta</taxon>
        <taxon>Coscinodiscophyceae</taxon>
        <taxon>Chaetocerotophycidae</taxon>
        <taxon>Chaetocerotales</taxon>
        <taxon>Chaetocerotaceae</taxon>
        <taxon>Chaetoceros</taxon>
    </lineage>
</organism>
<evidence type="ECO:0000256" key="6">
    <source>
        <dbReference type="PIRSR" id="PIRSR016020-1"/>
    </source>
</evidence>
<reference evidence="7 8" key="1">
    <citation type="journal article" date="2021" name="Sci. Rep.">
        <title>The genome of the diatom Chaetoceros tenuissimus carries an ancient integrated fragment of an extant virus.</title>
        <authorList>
            <person name="Hongo Y."/>
            <person name="Kimura K."/>
            <person name="Takaki Y."/>
            <person name="Yoshida Y."/>
            <person name="Baba S."/>
            <person name="Kobayashi G."/>
            <person name="Nagasaki K."/>
            <person name="Hano T."/>
            <person name="Tomaru Y."/>
        </authorList>
    </citation>
    <scope>NUCLEOTIDE SEQUENCE [LARGE SCALE GENOMIC DNA]</scope>
    <source>
        <strain evidence="7 8">NIES-3715</strain>
    </source>
</reference>